<dbReference type="Gene3D" id="3.40.50.1970">
    <property type="match status" value="1"/>
</dbReference>
<dbReference type="Pfam" id="PF25137">
    <property type="entry name" value="ADH_Fe_C"/>
    <property type="match status" value="1"/>
</dbReference>
<dbReference type="PANTHER" id="PTHR11496">
    <property type="entry name" value="ALCOHOL DEHYDROGENASE"/>
    <property type="match status" value="1"/>
</dbReference>
<dbReference type="InterPro" id="IPR039697">
    <property type="entry name" value="Alcohol_dehydrogenase_Fe"/>
</dbReference>
<dbReference type="FunFam" id="3.40.50.1970:FF:000003">
    <property type="entry name" value="Alcohol dehydrogenase, iron-containing"/>
    <property type="match status" value="1"/>
</dbReference>
<dbReference type="AlphaFoldDB" id="A0A6J7HPC6"/>
<accession>A0A6J7HPC6</accession>
<evidence type="ECO:0000256" key="1">
    <source>
        <dbReference type="ARBA" id="ARBA00007358"/>
    </source>
</evidence>
<dbReference type="GO" id="GO:0004022">
    <property type="term" value="F:alcohol dehydrogenase (NAD+) activity"/>
    <property type="evidence" value="ECO:0007669"/>
    <property type="project" value="TreeGrafter"/>
</dbReference>
<feature type="domain" description="Fe-containing alcohol dehydrogenase-like C-terminal" evidence="4">
    <location>
        <begin position="147"/>
        <end position="346"/>
    </location>
</feature>
<dbReference type="SUPFAM" id="SSF56796">
    <property type="entry name" value="Dehydroquinate synthase-like"/>
    <property type="match status" value="1"/>
</dbReference>
<sequence>MVESGVAAGVVAGLEDAGLAVAVFDGVEPDPTDAAVDEGRAALVAHEADVVVGLGGGSALDAAKTIAVRGGNPGPMRQYMGYQELVGAGLPVIAIPTTAGTGAEATRVVVVTDTSTDTKMMLLDDRLCPTVALVDVELSATMPRPLTAHVGVDTLTHGIEAYVSAKATDETDPLALACVRRCGEHLPAAWEDGDLDARAGMARAAYEGGAAFANASVCLVHGMSRPLGAVFHVPHGLSNAVLLPTVTAFSLQGAPERYAEVARALGLVADDASDVAAAGEALVAGLEDLNRRLEVPRLRDLRGVTRERFDAALPKMAQDALASGSPDRNPVVPTAEQIEELYRRAW</sequence>
<evidence type="ECO:0000259" key="3">
    <source>
        <dbReference type="Pfam" id="PF00465"/>
    </source>
</evidence>
<dbReference type="Gene3D" id="1.20.1090.10">
    <property type="entry name" value="Dehydroquinate synthase-like - alpha domain"/>
    <property type="match status" value="1"/>
</dbReference>
<dbReference type="FunFam" id="1.20.1090.10:FF:000001">
    <property type="entry name" value="Aldehyde-alcohol dehydrogenase"/>
    <property type="match status" value="1"/>
</dbReference>
<dbReference type="EMBL" id="CAFBMK010000096">
    <property type="protein sequence ID" value="CAB4919113.1"/>
    <property type="molecule type" value="Genomic_DNA"/>
</dbReference>
<dbReference type="InterPro" id="IPR001670">
    <property type="entry name" value="ADH_Fe/GldA"/>
</dbReference>
<dbReference type="Pfam" id="PF00465">
    <property type="entry name" value="Fe-ADH"/>
    <property type="match status" value="1"/>
</dbReference>
<evidence type="ECO:0000259" key="4">
    <source>
        <dbReference type="Pfam" id="PF25137"/>
    </source>
</evidence>
<proteinExistence type="inferred from homology"/>
<dbReference type="CDD" id="cd08194">
    <property type="entry name" value="Fe-ADH-like"/>
    <property type="match status" value="1"/>
</dbReference>
<evidence type="ECO:0000313" key="5">
    <source>
        <dbReference type="EMBL" id="CAB4919113.1"/>
    </source>
</evidence>
<protein>
    <submittedName>
        <fullName evidence="5">Unannotated protein</fullName>
    </submittedName>
</protein>
<organism evidence="5">
    <name type="scientific">freshwater metagenome</name>
    <dbReference type="NCBI Taxonomy" id="449393"/>
    <lineage>
        <taxon>unclassified sequences</taxon>
        <taxon>metagenomes</taxon>
        <taxon>ecological metagenomes</taxon>
    </lineage>
</organism>
<dbReference type="PANTHER" id="PTHR11496:SF102">
    <property type="entry name" value="ALCOHOL DEHYDROGENASE 4"/>
    <property type="match status" value="1"/>
</dbReference>
<name>A0A6J7HPC6_9ZZZZ</name>
<keyword evidence="2" id="KW-0560">Oxidoreductase</keyword>
<feature type="domain" description="Alcohol dehydrogenase iron-type/glycerol dehydrogenase GldA" evidence="3">
    <location>
        <begin position="3"/>
        <end position="135"/>
    </location>
</feature>
<dbReference type="InterPro" id="IPR056798">
    <property type="entry name" value="ADH_Fe_C"/>
</dbReference>
<gene>
    <name evidence="5" type="ORF">UFOPK3564_01730</name>
</gene>
<comment type="similarity">
    <text evidence="1">Belongs to the iron-containing alcohol dehydrogenase family.</text>
</comment>
<dbReference type="GO" id="GO:0046872">
    <property type="term" value="F:metal ion binding"/>
    <property type="evidence" value="ECO:0007669"/>
    <property type="project" value="InterPro"/>
</dbReference>
<reference evidence="5" key="1">
    <citation type="submission" date="2020-05" db="EMBL/GenBank/DDBJ databases">
        <authorList>
            <person name="Chiriac C."/>
            <person name="Salcher M."/>
            <person name="Ghai R."/>
            <person name="Kavagutti S V."/>
        </authorList>
    </citation>
    <scope>NUCLEOTIDE SEQUENCE</scope>
</reference>
<evidence type="ECO:0000256" key="2">
    <source>
        <dbReference type="ARBA" id="ARBA00023002"/>
    </source>
</evidence>